<dbReference type="OrthoDB" id="540004at2759"/>
<dbReference type="Proteomes" id="UP000001056">
    <property type="component" value="Unassembled WGS sequence"/>
</dbReference>
<dbReference type="VEuPathDB" id="FungiDB:CHGG_06675"/>
<dbReference type="eggNOG" id="ENOG502SMKA">
    <property type="taxonomic scope" value="Eukaryota"/>
</dbReference>
<dbReference type="SUPFAM" id="SSF50965">
    <property type="entry name" value="Galactose oxidase, central domain"/>
    <property type="match status" value="1"/>
</dbReference>
<dbReference type="InterPro" id="IPR011043">
    <property type="entry name" value="Gal_Oxase/kelch_b-propeller"/>
</dbReference>
<dbReference type="RefSeq" id="XP_001222770.1">
    <property type="nucleotide sequence ID" value="XM_001222769.1"/>
</dbReference>
<evidence type="ECO:0000313" key="7">
    <source>
        <dbReference type="EMBL" id="EAQ90056.1"/>
    </source>
</evidence>
<dbReference type="GO" id="GO:0071944">
    <property type="term" value="C:cell periphery"/>
    <property type="evidence" value="ECO:0007669"/>
    <property type="project" value="UniProtKB-ARBA"/>
</dbReference>
<evidence type="ECO:0000256" key="6">
    <source>
        <dbReference type="SAM" id="Phobius"/>
    </source>
</evidence>
<feature type="compositionally biased region" description="Low complexity" evidence="5">
    <location>
        <begin position="471"/>
        <end position="483"/>
    </location>
</feature>
<evidence type="ECO:0000256" key="1">
    <source>
        <dbReference type="ARBA" id="ARBA00004167"/>
    </source>
</evidence>
<dbReference type="OMA" id="NERWELD"/>
<accession>Q2H3U0</accession>
<keyword evidence="8" id="KW-1185">Reference proteome</keyword>
<sequence>MESPGAMQPGLARSHQASSQPGISAVSEREDLALTSPTSGALVQGYCWRSLSSPPVISAPYSLVRNGQPGIIAEMMHKSEDRNGVPGHDALPPYDTELDCPPGSTRLCSRVGSDGYSHSQQLSPQKRHLRPWASKANQIIWTDKEAGAFYVWGGKWIGGTNMTPNELWKFTADGNGGGTWAVEPPANPTLFDSLEQYEYGAYTNTGTTGFSVGGLASGWTKKYRGHNQVVPGMVAFNMNTKIWQNGTTAFSPTDTIVAASAEYIPTFGPNGLIMLFGGLSFPHDTEGSSADWQNAASYNLRNLTFFDPQTKDTYWQIATGSVPANPRSRFCVAGFETSDGGYDIFLSGGYNERDKFTYDDAYILSLPGFVWTKLPDPQTGGRSSHSCVAVGKRQVLSIGGTNSDGWSDPDPAPQGLLLFDMAELKWKDSYDATAAAYERANDIDSFYTNGSLDAVEWSSNVVRDMFVATKSTTGSTTSSTSNPGGTGTGSDPEQEQEHSTISAGVIAGIVVGAVVGVAVIVGSIWLIIRHARKPDSTPNNDYAAGPGQDPDPGSGGAYYDDAHYAPEVVKYGSPTETTQPVQYKTEPQELNAHRPYAELPVQYDHTHTGVDGATLTDPSPRYYSVAHEMDATPSR</sequence>
<evidence type="ECO:0008006" key="9">
    <source>
        <dbReference type="Google" id="ProtNLM"/>
    </source>
</evidence>
<feature type="region of interest" description="Disordered" evidence="5">
    <location>
        <begin position="1"/>
        <end position="25"/>
    </location>
</feature>
<comment type="subcellular location">
    <subcellularLocation>
        <location evidence="1">Membrane</location>
        <topology evidence="1">Single-pass membrane protein</topology>
    </subcellularLocation>
</comment>
<feature type="region of interest" description="Disordered" evidence="5">
    <location>
        <begin position="535"/>
        <end position="560"/>
    </location>
</feature>
<dbReference type="EMBL" id="CH408031">
    <property type="protein sequence ID" value="EAQ90056.1"/>
    <property type="molecule type" value="Genomic_DNA"/>
</dbReference>
<keyword evidence="4 6" id="KW-0472">Membrane</keyword>
<gene>
    <name evidence="7" type="ORF">CHGG_06675</name>
</gene>
<dbReference type="GeneID" id="4391457"/>
<dbReference type="GO" id="GO:0016020">
    <property type="term" value="C:membrane"/>
    <property type="evidence" value="ECO:0007669"/>
    <property type="project" value="UniProtKB-SubCell"/>
</dbReference>
<evidence type="ECO:0000256" key="3">
    <source>
        <dbReference type="ARBA" id="ARBA00022989"/>
    </source>
</evidence>
<proteinExistence type="predicted"/>
<dbReference type="AlphaFoldDB" id="Q2H3U0"/>
<reference evidence="8" key="1">
    <citation type="journal article" date="2015" name="Genome Announc.">
        <title>Draft genome sequence of the cellulolytic fungus Chaetomium globosum.</title>
        <authorList>
            <person name="Cuomo C.A."/>
            <person name="Untereiner W.A."/>
            <person name="Ma L.-J."/>
            <person name="Grabherr M."/>
            <person name="Birren B.W."/>
        </authorList>
    </citation>
    <scope>NUCLEOTIDE SEQUENCE [LARGE SCALE GENOMIC DNA]</scope>
    <source>
        <strain evidence="8">ATCC 6205 / CBS 148.51 / DSM 1962 / NBRC 6347 / NRRL 1970</strain>
    </source>
</reference>
<dbReference type="PANTHER" id="PTHR15549:SF26">
    <property type="entry name" value="AXIAL BUDDING PATTERN PROTEIN 2-RELATED"/>
    <property type="match status" value="1"/>
</dbReference>
<keyword evidence="3 6" id="KW-1133">Transmembrane helix</keyword>
<evidence type="ECO:0000313" key="8">
    <source>
        <dbReference type="Proteomes" id="UP000001056"/>
    </source>
</evidence>
<dbReference type="InterPro" id="IPR015915">
    <property type="entry name" value="Kelch-typ_b-propeller"/>
</dbReference>
<dbReference type="HOGENOM" id="CLU_430821_0_0_1"/>
<keyword evidence="2 6" id="KW-0812">Transmembrane</keyword>
<dbReference type="InterPro" id="IPR051694">
    <property type="entry name" value="Immunoregulatory_rcpt-like"/>
</dbReference>
<dbReference type="PANTHER" id="PTHR15549">
    <property type="entry name" value="PAIRED IMMUNOGLOBULIN-LIKE TYPE 2 RECEPTOR"/>
    <property type="match status" value="1"/>
</dbReference>
<feature type="transmembrane region" description="Helical" evidence="6">
    <location>
        <begin position="501"/>
        <end position="528"/>
    </location>
</feature>
<protein>
    <recommendedName>
        <fullName evidence="9">Kelch repeat protein</fullName>
    </recommendedName>
</protein>
<feature type="region of interest" description="Disordered" evidence="5">
    <location>
        <begin position="471"/>
        <end position="499"/>
    </location>
</feature>
<name>Q2H3U0_CHAGB</name>
<organism evidence="7 8">
    <name type="scientific">Chaetomium globosum (strain ATCC 6205 / CBS 148.51 / DSM 1962 / NBRC 6347 / NRRL 1970)</name>
    <name type="common">Soil fungus</name>
    <dbReference type="NCBI Taxonomy" id="306901"/>
    <lineage>
        <taxon>Eukaryota</taxon>
        <taxon>Fungi</taxon>
        <taxon>Dikarya</taxon>
        <taxon>Ascomycota</taxon>
        <taxon>Pezizomycotina</taxon>
        <taxon>Sordariomycetes</taxon>
        <taxon>Sordariomycetidae</taxon>
        <taxon>Sordariales</taxon>
        <taxon>Chaetomiaceae</taxon>
        <taxon>Chaetomium</taxon>
    </lineage>
</organism>
<dbReference type="Gene3D" id="2.120.10.80">
    <property type="entry name" value="Kelch-type beta propeller"/>
    <property type="match status" value="1"/>
</dbReference>
<evidence type="ECO:0000256" key="5">
    <source>
        <dbReference type="SAM" id="MobiDB-lite"/>
    </source>
</evidence>
<dbReference type="InParanoid" id="Q2H3U0"/>
<feature type="compositionally biased region" description="Low complexity" evidence="5">
    <location>
        <begin position="541"/>
        <end position="552"/>
    </location>
</feature>
<evidence type="ECO:0000256" key="2">
    <source>
        <dbReference type="ARBA" id="ARBA00022692"/>
    </source>
</evidence>
<evidence type="ECO:0000256" key="4">
    <source>
        <dbReference type="ARBA" id="ARBA00023136"/>
    </source>
</evidence>